<dbReference type="PROSITE" id="PS51133">
    <property type="entry name" value="ZF_TFIIS_2"/>
    <property type="match status" value="1"/>
</dbReference>
<comment type="caution">
    <text evidence="13">The sequence shown here is derived from an EMBL/GenBank/DDBJ whole genome shotgun (WGS) entry which is preliminary data.</text>
</comment>
<name>A0A9Q0G1T4_9ROSI</name>
<dbReference type="Proteomes" id="UP001141552">
    <property type="component" value="Unassembled WGS sequence"/>
</dbReference>
<dbReference type="CDD" id="cd00183">
    <property type="entry name" value="TFIIS_I"/>
    <property type="match status" value="1"/>
</dbReference>
<dbReference type="Pfam" id="PF07500">
    <property type="entry name" value="TFIIS_M"/>
    <property type="match status" value="1"/>
</dbReference>
<dbReference type="OrthoDB" id="1742074at2759"/>
<dbReference type="InterPro" id="IPR003618">
    <property type="entry name" value="TFIIS_cen_dom"/>
</dbReference>
<evidence type="ECO:0008006" key="15">
    <source>
        <dbReference type="Google" id="ProtNLM"/>
    </source>
</evidence>
<feature type="domain" description="TFIIS N-terminal" evidence="10">
    <location>
        <begin position="27"/>
        <end position="106"/>
    </location>
</feature>
<keyword evidence="5 7" id="KW-0539">Nucleus</keyword>
<dbReference type="InterPro" id="IPR035441">
    <property type="entry name" value="TFIIS/LEDGF_dom_sf"/>
</dbReference>
<proteinExistence type="predicted"/>
<sequence length="315" mass="35057">MVGKKKVVAKALVEEQLGSPAEKAAVREVLELLKTAQKAAAGKTAAEEKRCLDALSQLRSLPIRVETLVSANAGKLLRPLRNHAQTKIGDLASNLYESWAKRVAAVARKRTQLQEPGKKPATTTSSATLMSQDDGKREMIREKLYQGLCMVSEETEEGDIMKEVVDASDPAGVAARVEAVLSENWGRLDNWKYRSLCFNIKDPRNPDFRRKVLLGQVGAEMIVGLMRGKRSEMASTSGEMASNELQAALERFEKISERQRLINGDAHLQEATTDQFKCGKCGKRETTYYQLQTRSADEPMTSYITCVSCRNRWKC</sequence>
<feature type="domain" description="TFIIS central" evidence="11">
    <location>
        <begin position="136"/>
        <end position="261"/>
    </location>
</feature>
<feature type="domain" description="TFIIS-type" evidence="9">
    <location>
        <begin position="274"/>
        <end position="314"/>
    </location>
</feature>
<dbReference type="CDD" id="cd13749">
    <property type="entry name" value="Zn-ribbon_TFIIS"/>
    <property type="match status" value="1"/>
</dbReference>
<dbReference type="Pfam" id="PF01096">
    <property type="entry name" value="Zn_ribbon_TFIIS"/>
    <property type="match status" value="1"/>
</dbReference>
<dbReference type="PROSITE" id="PS51321">
    <property type="entry name" value="TFIIS_CENTRAL"/>
    <property type="match status" value="1"/>
</dbReference>
<gene>
    <name evidence="13" type="ORF">Tsubulata_002072</name>
    <name evidence="12" type="ORF">Tsubulata_035934</name>
</gene>
<keyword evidence="4" id="KW-0862">Zinc</keyword>
<comment type="subcellular location">
    <subcellularLocation>
        <location evidence="1 7">Nucleus</location>
    </subcellularLocation>
</comment>
<dbReference type="GO" id="GO:0005634">
    <property type="term" value="C:nucleus"/>
    <property type="evidence" value="ECO:0007669"/>
    <property type="project" value="UniProtKB-SubCell"/>
</dbReference>
<dbReference type="SUPFAM" id="SSF47676">
    <property type="entry name" value="Conserved domain common to transcription factors TFIIS, elongin A, CRSP70"/>
    <property type="match status" value="1"/>
</dbReference>
<accession>A0A9Q0G1T4</accession>
<dbReference type="SMART" id="SM00510">
    <property type="entry name" value="TFS2M"/>
    <property type="match status" value="1"/>
</dbReference>
<dbReference type="PROSITE" id="PS51319">
    <property type="entry name" value="TFIIS_N"/>
    <property type="match status" value="1"/>
</dbReference>
<dbReference type="GO" id="GO:0003676">
    <property type="term" value="F:nucleic acid binding"/>
    <property type="evidence" value="ECO:0007669"/>
    <property type="project" value="InterPro"/>
</dbReference>
<evidence type="ECO:0000256" key="3">
    <source>
        <dbReference type="ARBA" id="ARBA00022771"/>
    </source>
</evidence>
<dbReference type="InterPro" id="IPR036575">
    <property type="entry name" value="TFIIS_cen_dom_sf"/>
</dbReference>
<evidence type="ECO:0000259" key="9">
    <source>
        <dbReference type="PROSITE" id="PS51133"/>
    </source>
</evidence>
<keyword evidence="2" id="KW-0479">Metal-binding</keyword>
<feature type="region of interest" description="Disordered" evidence="8">
    <location>
        <begin position="110"/>
        <end position="133"/>
    </location>
</feature>
<dbReference type="Gene3D" id="2.20.25.10">
    <property type="match status" value="1"/>
</dbReference>
<dbReference type="PIRSF" id="PIRSF006704">
    <property type="entry name" value="TF_IIS"/>
    <property type="match status" value="1"/>
</dbReference>
<dbReference type="SUPFAM" id="SSF46942">
    <property type="entry name" value="Elongation factor TFIIS domain 2"/>
    <property type="match status" value="1"/>
</dbReference>
<evidence type="ECO:0000256" key="6">
    <source>
        <dbReference type="PROSITE-ProRule" id="PRU00472"/>
    </source>
</evidence>
<dbReference type="InterPro" id="IPR035100">
    <property type="entry name" value="TF_IIS-typ"/>
</dbReference>
<evidence type="ECO:0000256" key="4">
    <source>
        <dbReference type="ARBA" id="ARBA00022833"/>
    </source>
</evidence>
<evidence type="ECO:0000313" key="14">
    <source>
        <dbReference type="Proteomes" id="UP001141552"/>
    </source>
</evidence>
<dbReference type="Gene3D" id="1.10.472.30">
    <property type="entry name" value="Transcription elongation factor S-II, central domain"/>
    <property type="match status" value="1"/>
</dbReference>
<evidence type="ECO:0000256" key="2">
    <source>
        <dbReference type="ARBA" id="ARBA00022723"/>
    </source>
</evidence>
<dbReference type="GO" id="GO:0006351">
    <property type="term" value="P:DNA-templated transcription"/>
    <property type="evidence" value="ECO:0007669"/>
    <property type="project" value="InterPro"/>
</dbReference>
<dbReference type="Pfam" id="PF08711">
    <property type="entry name" value="Med26"/>
    <property type="match status" value="1"/>
</dbReference>
<evidence type="ECO:0000313" key="13">
    <source>
        <dbReference type="EMBL" id="KAJ4841677.1"/>
    </source>
</evidence>
<evidence type="ECO:0000313" key="12">
    <source>
        <dbReference type="EMBL" id="KAJ4822660.1"/>
    </source>
</evidence>
<evidence type="ECO:0000256" key="8">
    <source>
        <dbReference type="SAM" id="MobiDB-lite"/>
    </source>
</evidence>
<dbReference type="AlphaFoldDB" id="A0A9Q0G1T4"/>
<keyword evidence="14" id="KW-1185">Reference proteome</keyword>
<evidence type="ECO:0000259" key="10">
    <source>
        <dbReference type="PROSITE" id="PS51319"/>
    </source>
</evidence>
<dbReference type="InterPro" id="IPR003617">
    <property type="entry name" value="TFIIS/CRSP70_N_sub"/>
</dbReference>
<dbReference type="PANTHER" id="PTHR11477:SF49">
    <property type="entry name" value="TRANSCRIPTION ELONGATION FACTOR"/>
    <property type="match status" value="1"/>
</dbReference>
<protein>
    <recommendedName>
        <fullName evidence="15">TFIIS central domain-containing protein</fullName>
    </recommendedName>
</protein>
<dbReference type="PROSITE" id="PS00466">
    <property type="entry name" value="ZF_TFIIS_1"/>
    <property type="match status" value="1"/>
</dbReference>
<evidence type="ECO:0000256" key="7">
    <source>
        <dbReference type="PROSITE-ProRule" id="PRU00649"/>
    </source>
</evidence>
<organism evidence="13 14">
    <name type="scientific">Turnera subulata</name>
    <dbReference type="NCBI Taxonomy" id="218843"/>
    <lineage>
        <taxon>Eukaryota</taxon>
        <taxon>Viridiplantae</taxon>
        <taxon>Streptophyta</taxon>
        <taxon>Embryophyta</taxon>
        <taxon>Tracheophyta</taxon>
        <taxon>Spermatophyta</taxon>
        <taxon>Magnoliopsida</taxon>
        <taxon>eudicotyledons</taxon>
        <taxon>Gunneridae</taxon>
        <taxon>Pentapetalae</taxon>
        <taxon>rosids</taxon>
        <taxon>fabids</taxon>
        <taxon>Malpighiales</taxon>
        <taxon>Passifloraceae</taxon>
        <taxon>Turnera</taxon>
    </lineage>
</organism>
<evidence type="ECO:0000256" key="5">
    <source>
        <dbReference type="ARBA" id="ARBA00023242"/>
    </source>
</evidence>
<feature type="compositionally biased region" description="Polar residues" evidence="8">
    <location>
        <begin position="121"/>
        <end position="131"/>
    </location>
</feature>
<dbReference type="EMBL" id="JAKUCV010002712">
    <property type="protein sequence ID" value="KAJ4841677.1"/>
    <property type="molecule type" value="Genomic_DNA"/>
</dbReference>
<dbReference type="InterPro" id="IPR001222">
    <property type="entry name" value="Znf_TFIIS"/>
</dbReference>
<reference evidence="13" key="2">
    <citation type="journal article" date="2023" name="Plants (Basel)">
        <title>Annotation of the Turnera subulata (Passifloraceae) Draft Genome Reveals the S-Locus Evolved after the Divergence of Turneroideae from Passifloroideae in a Stepwise Manner.</title>
        <authorList>
            <person name="Henning P.M."/>
            <person name="Roalson E.H."/>
            <person name="Mir W."/>
            <person name="McCubbin A.G."/>
            <person name="Shore J.S."/>
        </authorList>
    </citation>
    <scope>NUCLEOTIDE SEQUENCE</scope>
    <source>
        <strain evidence="13">F60SS</strain>
    </source>
</reference>
<evidence type="ECO:0000256" key="1">
    <source>
        <dbReference type="ARBA" id="ARBA00004123"/>
    </source>
</evidence>
<dbReference type="InterPro" id="IPR017923">
    <property type="entry name" value="TFIIS_N"/>
</dbReference>
<evidence type="ECO:0000259" key="11">
    <source>
        <dbReference type="PROSITE" id="PS51321"/>
    </source>
</evidence>
<dbReference type="GO" id="GO:0008270">
    <property type="term" value="F:zinc ion binding"/>
    <property type="evidence" value="ECO:0007669"/>
    <property type="project" value="UniProtKB-KW"/>
</dbReference>
<dbReference type="SUPFAM" id="SSF57783">
    <property type="entry name" value="Zinc beta-ribbon"/>
    <property type="match status" value="1"/>
</dbReference>
<dbReference type="EMBL" id="JAKUCV010007612">
    <property type="protein sequence ID" value="KAJ4822660.1"/>
    <property type="molecule type" value="Genomic_DNA"/>
</dbReference>
<dbReference type="SMART" id="SM00509">
    <property type="entry name" value="TFS2N"/>
    <property type="match status" value="1"/>
</dbReference>
<dbReference type="Gene3D" id="1.20.930.10">
    <property type="entry name" value="Conserved domain common to transcription factors TFIIS, elongin A, CRSP70"/>
    <property type="match status" value="1"/>
</dbReference>
<reference evidence="13" key="1">
    <citation type="submission" date="2022-02" db="EMBL/GenBank/DDBJ databases">
        <authorList>
            <person name="Henning P.M."/>
            <person name="McCubbin A.G."/>
            <person name="Shore J.S."/>
        </authorList>
    </citation>
    <scope>NUCLEOTIDE SEQUENCE</scope>
    <source>
        <strain evidence="13">F60SS</strain>
        <tissue evidence="13">Leaves</tissue>
    </source>
</reference>
<dbReference type="PANTHER" id="PTHR11477">
    <property type="entry name" value="TRANSCRIPTION FACTOR S-II ZINC FINGER DOMAIN-CONTAINING PROTEIN"/>
    <property type="match status" value="1"/>
</dbReference>
<dbReference type="SMART" id="SM00440">
    <property type="entry name" value="ZnF_C2C2"/>
    <property type="match status" value="1"/>
</dbReference>
<keyword evidence="3 6" id="KW-0863">Zinc-finger</keyword>